<protein>
    <submittedName>
        <fullName evidence="2">LPS export ABC transporter periplasmic protein LptC</fullName>
    </submittedName>
</protein>
<feature type="transmembrane region" description="Helical" evidence="1">
    <location>
        <begin position="31"/>
        <end position="50"/>
    </location>
</feature>
<sequence length="212" mass="23636">MSQAAREERAAKRRWAEPGSRHDKVVRIGKWLLPVIFLFALLTLAFFPFAERGDNSFILDKTEVDQAEERMRVERARYRGEDEEGRAFLIIAERAVQESSAVPVVMIEDMAASLSTDEGELTVLAPQGRYDIEEKMVNVPSTLRVTGTDGYRLDTSDVTLDLNTNMLRSDGRVTGEMRLGSFEASGLTADLDARTLVLSGRARLKIAQGAVR</sequence>
<dbReference type="GO" id="GO:0015221">
    <property type="term" value="F:lipopolysaccharide transmembrane transporter activity"/>
    <property type="evidence" value="ECO:0007669"/>
    <property type="project" value="InterPro"/>
</dbReference>
<dbReference type="Gene3D" id="2.60.450.10">
    <property type="entry name" value="Lipopolysaccharide (LPS) transport protein A like domain"/>
    <property type="match status" value="1"/>
</dbReference>
<evidence type="ECO:0000313" key="2">
    <source>
        <dbReference type="EMBL" id="MCM8558158.1"/>
    </source>
</evidence>
<keyword evidence="3" id="KW-1185">Reference proteome</keyword>
<dbReference type="Pfam" id="PF06835">
    <property type="entry name" value="LptC"/>
    <property type="match status" value="1"/>
</dbReference>
<reference evidence="2" key="1">
    <citation type="submission" date="2022-06" db="EMBL/GenBank/DDBJ databases">
        <title>Sphingomicrobium sedimins sp. nov., a marine bacterium isolated from tidal flat.</title>
        <authorList>
            <person name="Kim C.-H."/>
            <person name="Yoo Y."/>
            <person name="Kim J.-J."/>
        </authorList>
    </citation>
    <scope>NUCLEOTIDE SEQUENCE</scope>
    <source>
        <strain evidence="2">GRR-S6-50</strain>
    </source>
</reference>
<keyword evidence="1" id="KW-0472">Membrane</keyword>
<keyword evidence="1" id="KW-0812">Transmembrane</keyword>
<evidence type="ECO:0000256" key="1">
    <source>
        <dbReference type="SAM" id="Phobius"/>
    </source>
</evidence>
<accession>A0A9X2J2D1</accession>
<comment type="caution">
    <text evidence="2">The sequence shown here is derived from an EMBL/GenBank/DDBJ whole genome shotgun (WGS) entry which is preliminary data.</text>
</comment>
<keyword evidence="1" id="KW-1133">Transmembrane helix</keyword>
<dbReference type="InterPro" id="IPR010664">
    <property type="entry name" value="LipoPS_assembly_LptC-rel"/>
</dbReference>
<dbReference type="Proteomes" id="UP001155128">
    <property type="component" value="Unassembled WGS sequence"/>
</dbReference>
<organism evidence="2 3">
    <name type="scientific">Sphingomicrobium sediminis</name>
    <dbReference type="NCBI Taxonomy" id="2950949"/>
    <lineage>
        <taxon>Bacteria</taxon>
        <taxon>Pseudomonadati</taxon>
        <taxon>Pseudomonadota</taxon>
        <taxon>Alphaproteobacteria</taxon>
        <taxon>Sphingomonadales</taxon>
        <taxon>Sphingomonadaceae</taxon>
        <taxon>Sphingomicrobium</taxon>
    </lineage>
</organism>
<dbReference type="NCBIfam" id="TIGR04409">
    <property type="entry name" value="LptC_YrbK"/>
    <property type="match status" value="1"/>
</dbReference>
<gene>
    <name evidence="2" type="primary">lptC</name>
    <name evidence="2" type="ORF">NDO55_10020</name>
</gene>
<dbReference type="GO" id="GO:0005886">
    <property type="term" value="C:plasma membrane"/>
    <property type="evidence" value="ECO:0007669"/>
    <property type="project" value="InterPro"/>
</dbReference>
<dbReference type="RefSeq" id="WP_252114852.1">
    <property type="nucleotide sequence ID" value="NZ_JAMSHT010000001.1"/>
</dbReference>
<dbReference type="AlphaFoldDB" id="A0A9X2J2D1"/>
<dbReference type="EMBL" id="JAMSHT010000001">
    <property type="protein sequence ID" value="MCM8558158.1"/>
    <property type="molecule type" value="Genomic_DNA"/>
</dbReference>
<name>A0A9X2J2D1_9SPHN</name>
<proteinExistence type="predicted"/>
<evidence type="ECO:0000313" key="3">
    <source>
        <dbReference type="Proteomes" id="UP001155128"/>
    </source>
</evidence>
<dbReference type="InterPro" id="IPR026265">
    <property type="entry name" value="LptC"/>
</dbReference>